<dbReference type="Gene3D" id="2.60.40.10">
    <property type="entry name" value="Immunoglobulins"/>
    <property type="match status" value="1"/>
</dbReference>
<dbReference type="GO" id="GO:0019251">
    <property type="term" value="P:anaerobic cobalamin biosynthetic process"/>
    <property type="evidence" value="ECO:0007669"/>
    <property type="project" value="InterPro"/>
</dbReference>
<feature type="chain" id="PRO_5038508208" evidence="1">
    <location>
        <begin position="24"/>
        <end position="566"/>
    </location>
</feature>
<dbReference type="InterPro" id="IPR013783">
    <property type="entry name" value="Ig-like_fold"/>
</dbReference>
<keyword evidence="3" id="KW-1185">Reference proteome</keyword>
<feature type="signal peptide" evidence="1">
    <location>
        <begin position="1"/>
        <end position="23"/>
    </location>
</feature>
<dbReference type="OrthoDB" id="9770331at2"/>
<dbReference type="EMBL" id="FPBT01000001">
    <property type="protein sequence ID" value="SFU27960.1"/>
    <property type="molecule type" value="Genomic_DNA"/>
</dbReference>
<dbReference type="STRING" id="155865.SAMN05216515_10229"/>
<dbReference type="SUPFAM" id="SSF53800">
    <property type="entry name" value="Chelatase"/>
    <property type="match status" value="1"/>
</dbReference>
<dbReference type="RefSeq" id="WP_090469033.1">
    <property type="nucleotide sequence ID" value="NZ_FOWF01000002.1"/>
</dbReference>
<protein>
    <submittedName>
        <fullName evidence="2">Sirohydrochlorin cobaltochelatase</fullName>
    </submittedName>
</protein>
<organism evidence="2 3">
    <name type="scientific">Eubacterium pyruvativorans</name>
    <dbReference type="NCBI Taxonomy" id="155865"/>
    <lineage>
        <taxon>Bacteria</taxon>
        <taxon>Bacillati</taxon>
        <taxon>Bacillota</taxon>
        <taxon>Clostridia</taxon>
        <taxon>Eubacteriales</taxon>
        <taxon>Eubacteriaceae</taxon>
        <taxon>Eubacterium</taxon>
    </lineage>
</organism>
<dbReference type="GO" id="GO:0016852">
    <property type="term" value="F:sirohydrochlorin cobaltochelatase activity"/>
    <property type="evidence" value="ECO:0007669"/>
    <property type="project" value="InterPro"/>
</dbReference>
<dbReference type="CDD" id="cd03413">
    <property type="entry name" value="CbiK_C"/>
    <property type="match status" value="1"/>
</dbReference>
<name>A0A1I7EVJ2_9FIRM</name>
<dbReference type="AlphaFoldDB" id="A0A1I7EVJ2"/>
<dbReference type="InterPro" id="IPR010388">
    <property type="entry name" value="Anaerobic_Co-chelatase"/>
</dbReference>
<dbReference type="Pfam" id="PF06180">
    <property type="entry name" value="CbiK"/>
    <property type="match status" value="1"/>
</dbReference>
<dbReference type="Proteomes" id="UP000198817">
    <property type="component" value="Unassembled WGS sequence"/>
</dbReference>
<evidence type="ECO:0000313" key="3">
    <source>
        <dbReference type="Proteomes" id="UP000198817"/>
    </source>
</evidence>
<accession>A0A1I7EVJ2</accession>
<sequence length="566" mass="61659">MKRNAQKAWSVVLAASVGLGAAAVPGVAGTGIVRAGEKSRGTLLRTETVRTKAVNTGKAETVRKEEITLKNLKQVTEKIRNYSVAQGKAYVDVNNSPLLVSGLIGEIYIHPKSTPKEQKAQTAMTRRVGEIARYAYQKLMPSEREAIPPIPEGLGYEYPGAGGADYFVSTGDPSRDNPLNTAPTKKKEILVVSFGTSYTDSRTAAIGGIERALQAAYPDYDVRRAFTSQVIINHILARDEEEILTVREALEKARAAGVTDLIVQPTTLMHGTEYDLMVQNVKANQGKMRVSFAEPLLGSAADSDEVTNADKKSVAKAVAGAAAKDLGASDIQSVPKDTAVVLLGHGTSHRAASAYNQMQYTVKELGYSNVFIGTVEGEPEETEVNAVVKKVKKAGYRNVVLRPLMVVAGDHANNDMAGTEEDSWSSRFQSAGLTVTNQIAGLGEIPAVQQLYVSHTKAAVRQAEALQEQIRKVQKMHVLSFSGKAKKNRRIRLSWKKLSGLDSYEVQMAKTKNGKYTRIGRTKKIPFTTKAYRSGQRLYFRVRGVKQVDGRAVYTGWSKKLSVRVK</sequence>
<evidence type="ECO:0000256" key="1">
    <source>
        <dbReference type="SAM" id="SignalP"/>
    </source>
</evidence>
<reference evidence="2 3" key="1">
    <citation type="submission" date="2016-10" db="EMBL/GenBank/DDBJ databases">
        <authorList>
            <person name="de Groot N.N."/>
        </authorList>
    </citation>
    <scope>NUCLEOTIDE SEQUENCE [LARGE SCALE GENOMIC DNA]</scope>
    <source>
        <strain evidence="2 3">KHGC13</strain>
    </source>
</reference>
<evidence type="ECO:0000313" key="2">
    <source>
        <dbReference type="EMBL" id="SFU27960.1"/>
    </source>
</evidence>
<keyword evidence="1" id="KW-0732">Signal</keyword>
<dbReference type="Gene3D" id="3.40.50.1400">
    <property type="match status" value="2"/>
</dbReference>
<proteinExistence type="predicted"/>
<gene>
    <name evidence="2" type="ORF">SAMN05216508_10129</name>
</gene>